<feature type="transmembrane region" description="Helical" evidence="1">
    <location>
        <begin position="169"/>
        <end position="187"/>
    </location>
</feature>
<feature type="transmembrane region" description="Helical" evidence="1">
    <location>
        <begin position="145"/>
        <end position="162"/>
    </location>
</feature>
<feature type="transmembrane region" description="Helical" evidence="1">
    <location>
        <begin position="12"/>
        <end position="32"/>
    </location>
</feature>
<proteinExistence type="predicted"/>
<dbReference type="Proteomes" id="UP000243819">
    <property type="component" value="Unassembled WGS sequence"/>
</dbReference>
<name>A0A1H9ZX64_9FIRM</name>
<accession>A0A1H9ZX64</accession>
<evidence type="ECO:0000313" key="2">
    <source>
        <dbReference type="EMBL" id="SES85965.1"/>
    </source>
</evidence>
<reference evidence="3" key="1">
    <citation type="submission" date="2016-10" db="EMBL/GenBank/DDBJ databases">
        <authorList>
            <person name="Varghese N."/>
            <person name="Submissions S."/>
        </authorList>
    </citation>
    <scope>NUCLEOTIDE SEQUENCE [LARGE SCALE GENOMIC DNA]</scope>
    <source>
        <strain evidence="3">DSM 13577</strain>
    </source>
</reference>
<dbReference type="STRING" id="1120990.SAMN03080614_10147"/>
<feature type="transmembrane region" description="Helical" evidence="1">
    <location>
        <begin position="114"/>
        <end position="133"/>
    </location>
</feature>
<gene>
    <name evidence="2" type="ORF">SAMN03080614_10147</name>
</gene>
<keyword evidence="1" id="KW-0472">Membrane</keyword>
<evidence type="ECO:0008006" key="4">
    <source>
        <dbReference type="Google" id="ProtNLM"/>
    </source>
</evidence>
<keyword evidence="1" id="KW-0812">Transmembrane</keyword>
<keyword evidence="1" id="KW-1133">Transmembrane helix</keyword>
<organism evidence="2 3">
    <name type="scientific">Anaerobranca gottschalkii DSM 13577</name>
    <dbReference type="NCBI Taxonomy" id="1120990"/>
    <lineage>
        <taxon>Bacteria</taxon>
        <taxon>Bacillati</taxon>
        <taxon>Bacillota</taxon>
        <taxon>Clostridia</taxon>
        <taxon>Eubacteriales</taxon>
        <taxon>Proteinivoracaceae</taxon>
        <taxon>Anaerobranca</taxon>
    </lineage>
</organism>
<protein>
    <recommendedName>
        <fullName evidence="4">Yip1 domain-containing protein</fullName>
    </recommendedName>
</protein>
<dbReference type="AlphaFoldDB" id="A0A1H9ZX64"/>
<dbReference type="EMBL" id="FOIF01000014">
    <property type="protein sequence ID" value="SES85965.1"/>
    <property type="molecule type" value="Genomic_DNA"/>
</dbReference>
<evidence type="ECO:0000313" key="3">
    <source>
        <dbReference type="Proteomes" id="UP000243819"/>
    </source>
</evidence>
<evidence type="ECO:0000256" key="1">
    <source>
        <dbReference type="SAM" id="Phobius"/>
    </source>
</evidence>
<keyword evidence="3" id="KW-1185">Reference proteome</keyword>
<sequence>MGSYVLRIKKRYLLIFLLVLLLLANSIEFMIFGLEKNEERIKEAIEEYLKEGVITEEEALQLKRDFEGGLNNDLRVVILTTFTLISSIIGLIKILINSFILFTSGIISKIEENYSTFLKILVLASFPIILIRILETSLGTNFNYVIIYIIKLLFIAYLLGFYSTNKYKIVASLSLFTLFNLIIFKISNLTLF</sequence>
<feature type="transmembrane region" description="Helical" evidence="1">
    <location>
        <begin position="76"/>
        <end position="102"/>
    </location>
</feature>